<keyword evidence="4" id="KW-1185">Reference proteome</keyword>
<gene>
    <name evidence="3" type="ORF">A4A49_12139</name>
</gene>
<dbReference type="InterPro" id="IPR006527">
    <property type="entry name" value="F-box-assoc_dom_typ1"/>
</dbReference>
<dbReference type="STRING" id="49451.A0A1J6INQ6"/>
<dbReference type="NCBIfam" id="TIGR01640">
    <property type="entry name" value="F_box_assoc_1"/>
    <property type="match status" value="1"/>
</dbReference>
<dbReference type="InterPro" id="IPR001810">
    <property type="entry name" value="F-box_dom"/>
</dbReference>
<dbReference type="OMA" id="WALHITE"/>
<proteinExistence type="predicted"/>
<dbReference type="EMBL" id="MJEQ01037184">
    <property type="protein sequence ID" value="OIT06805.1"/>
    <property type="molecule type" value="Genomic_DNA"/>
</dbReference>
<name>A0A1J6INQ6_NICAT</name>
<evidence type="ECO:0000313" key="4">
    <source>
        <dbReference type="Proteomes" id="UP000187609"/>
    </source>
</evidence>
<reference evidence="3" key="1">
    <citation type="submission" date="2016-11" db="EMBL/GenBank/DDBJ databases">
        <title>The genome of Nicotiana attenuata.</title>
        <authorList>
            <person name="Xu S."/>
            <person name="Brockmoeller T."/>
            <person name="Gaquerel E."/>
            <person name="Navarro A."/>
            <person name="Kuhl H."/>
            <person name="Gase K."/>
            <person name="Ling Z."/>
            <person name="Zhou W."/>
            <person name="Kreitzer C."/>
            <person name="Stanke M."/>
            <person name="Tang H."/>
            <person name="Lyons E."/>
            <person name="Pandey P."/>
            <person name="Pandey S.P."/>
            <person name="Timmermann B."/>
            <person name="Baldwin I.T."/>
        </authorList>
    </citation>
    <scope>NUCLEOTIDE SEQUENCE [LARGE SCALE GENOMIC DNA]</scope>
    <source>
        <strain evidence="3">UT</strain>
    </source>
</reference>
<evidence type="ECO:0000313" key="3">
    <source>
        <dbReference type="EMBL" id="OIT06805.1"/>
    </source>
</evidence>
<dbReference type="Proteomes" id="UP000187609">
    <property type="component" value="Unassembled WGS sequence"/>
</dbReference>
<dbReference type="AlphaFoldDB" id="A0A1J6INQ6"/>
<dbReference type="InterPro" id="IPR050796">
    <property type="entry name" value="SCF_F-box_component"/>
</dbReference>
<comment type="caution">
    <text evidence="3">The sequence shown here is derived from an EMBL/GenBank/DDBJ whole genome shotgun (WGS) entry which is preliminary data.</text>
</comment>
<dbReference type="SMR" id="A0A1J6INQ6"/>
<accession>A0A1J6INQ6</accession>
<protein>
    <submittedName>
        <fullName evidence="3">F-boxkelch-repeat protein</fullName>
    </submittedName>
</protein>
<organism evidence="3 4">
    <name type="scientific">Nicotiana attenuata</name>
    <name type="common">Coyote tobacco</name>
    <dbReference type="NCBI Taxonomy" id="49451"/>
    <lineage>
        <taxon>Eukaryota</taxon>
        <taxon>Viridiplantae</taxon>
        <taxon>Streptophyta</taxon>
        <taxon>Embryophyta</taxon>
        <taxon>Tracheophyta</taxon>
        <taxon>Spermatophyta</taxon>
        <taxon>Magnoliopsida</taxon>
        <taxon>eudicotyledons</taxon>
        <taxon>Gunneridae</taxon>
        <taxon>Pentapetalae</taxon>
        <taxon>asterids</taxon>
        <taxon>lamiids</taxon>
        <taxon>Solanales</taxon>
        <taxon>Solanaceae</taxon>
        <taxon>Nicotianoideae</taxon>
        <taxon>Nicotianeae</taxon>
        <taxon>Nicotiana</taxon>
    </lineage>
</organism>
<dbReference type="Pfam" id="PF07734">
    <property type="entry name" value="FBA_1"/>
    <property type="match status" value="1"/>
</dbReference>
<dbReference type="InterPro" id="IPR036047">
    <property type="entry name" value="F-box-like_dom_sf"/>
</dbReference>
<dbReference type="Gramene" id="OIT06805">
    <property type="protein sequence ID" value="OIT06805"/>
    <property type="gene ID" value="A4A49_12139"/>
</dbReference>
<feature type="domain" description="F-box associated beta-propeller type 1" evidence="2">
    <location>
        <begin position="94"/>
        <end position="323"/>
    </location>
</feature>
<dbReference type="Pfam" id="PF00646">
    <property type="entry name" value="F-box"/>
    <property type="match status" value="1"/>
</dbReference>
<feature type="domain" description="F-box" evidence="1">
    <location>
        <begin position="14"/>
        <end position="45"/>
    </location>
</feature>
<dbReference type="InterPro" id="IPR017451">
    <property type="entry name" value="F-box-assoc_interact_dom"/>
</dbReference>
<sequence>MALELKTTGRVVTSEILLKLPVKYILQMWCVSKSWLDLISSPDFVKTHLSLSANNKEYTHHRLMLSSSRAEYHFKHCYLSSLIYESVTRVCDFDNPMRKPRKTVEIVGSVNGLICLIIGEQDLFIWNTSIRKFKKLPDSTATLMCGYYLMFGFGYDEFHDDYKVVAIFRNMFVDSLYFTEVNIYSLKSDSWTSIHVSRSGVLLSRCGKFVNGKLHWITKTAHGWDIICIDLADGKWGKVEQPCYGEGKLNFRLSLGVLGGDLSLFCYYQRMTTHVDLWIMKKYGVKESWTKMFNINHPADLVRFLFYPPFCMSNKGEFLFQFVSTFMVYNPKDESLRYLEVTNCDTSFEASVYIESLVWPIFPKGSKDAIITKA</sequence>
<evidence type="ECO:0000259" key="2">
    <source>
        <dbReference type="Pfam" id="PF07734"/>
    </source>
</evidence>
<dbReference type="PANTHER" id="PTHR31672">
    <property type="entry name" value="BNACNNG10540D PROTEIN"/>
    <property type="match status" value="1"/>
</dbReference>
<dbReference type="PANTHER" id="PTHR31672:SF13">
    <property type="entry name" value="F-BOX PROTEIN CPR30-LIKE"/>
    <property type="match status" value="1"/>
</dbReference>
<evidence type="ECO:0000259" key="1">
    <source>
        <dbReference type="Pfam" id="PF00646"/>
    </source>
</evidence>
<dbReference type="SUPFAM" id="SSF81383">
    <property type="entry name" value="F-box domain"/>
    <property type="match status" value="1"/>
</dbReference>